<feature type="compositionally biased region" description="Acidic residues" evidence="1">
    <location>
        <begin position="38"/>
        <end position="68"/>
    </location>
</feature>
<accession>A0A6J5QCP1</accession>
<evidence type="ECO:0000313" key="4">
    <source>
        <dbReference type="EMBL" id="CAB4198730.1"/>
    </source>
</evidence>
<name>A0A6J5QCP1_9CAUD</name>
<feature type="compositionally biased region" description="Basic and acidic residues" evidence="1">
    <location>
        <begin position="14"/>
        <end position="37"/>
    </location>
</feature>
<sequence length="265" mass="29666">MDDEQIVTAGDTKPVTEDDLRALKYDNEEVEPVKAEDETSESESDDESEEEAESDDDQIVETDEEEDNPSTFTKEFPNIKGDTPEEYARNLEIAYQNSTAEALRLKGIADAPSTIPNTAVVETLIDTSNPLSLYAQQKMDEEIFTAYDTFKKDYGQVEDETKYQQFTKGVASLSKAILDNEQRLASPEELYRKAAVMLGWEKTSEPDAKEKLGMAVKQNGAASKSSPTAKGVQRSKVSDEMISLNRKMYPGKTDSEIRKELEPYI</sequence>
<feature type="region of interest" description="Disordered" evidence="1">
    <location>
        <begin position="1"/>
        <end position="83"/>
    </location>
</feature>
<evidence type="ECO:0000313" key="6">
    <source>
        <dbReference type="EMBL" id="CAB5227531.1"/>
    </source>
</evidence>
<reference evidence="3" key="1">
    <citation type="submission" date="2020-05" db="EMBL/GenBank/DDBJ databases">
        <authorList>
            <person name="Chiriac C."/>
            <person name="Salcher M."/>
            <person name="Ghai R."/>
            <person name="Kavagutti S V."/>
        </authorList>
    </citation>
    <scope>NUCLEOTIDE SEQUENCE</scope>
</reference>
<dbReference type="EMBL" id="LR797370">
    <property type="protein sequence ID" value="CAB4210737.1"/>
    <property type="molecule type" value="Genomic_DNA"/>
</dbReference>
<dbReference type="EMBL" id="LR797263">
    <property type="protein sequence ID" value="CAB4198730.1"/>
    <property type="molecule type" value="Genomic_DNA"/>
</dbReference>
<evidence type="ECO:0000313" key="3">
    <source>
        <dbReference type="EMBL" id="CAB4181322.1"/>
    </source>
</evidence>
<dbReference type="EMBL" id="LR796938">
    <property type="protein sequence ID" value="CAB4176466.1"/>
    <property type="molecule type" value="Genomic_DNA"/>
</dbReference>
<evidence type="ECO:0008006" key="7">
    <source>
        <dbReference type="Google" id="ProtNLM"/>
    </source>
</evidence>
<dbReference type="EMBL" id="LR798372">
    <property type="protein sequence ID" value="CAB5227531.1"/>
    <property type="molecule type" value="Genomic_DNA"/>
</dbReference>
<gene>
    <name evidence="3" type="ORF">UFOVP1075_29</name>
    <name evidence="4" type="ORF">UFOVP1312_21</name>
    <name evidence="5" type="ORF">UFOVP1426_37</name>
    <name evidence="6" type="ORF">UFOVP1522_50</name>
    <name evidence="2" type="ORF">UFOVP989_37</name>
</gene>
<feature type="region of interest" description="Disordered" evidence="1">
    <location>
        <begin position="216"/>
        <end position="265"/>
    </location>
</feature>
<proteinExistence type="predicted"/>
<feature type="compositionally biased region" description="Basic and acidic residues" evidence="1">
    <location>
        <begin position="253"/>
        <end position="265"/>
    </location>
</feature>
<organism evidence="3">
    <name type="scientific">uncultured Caudovirales phage</name>
    <dbReference type="NCBI Taxonomy" id="2100421"/>
    <lineage>
        <taxon>Viruses</taxon>
        <taxon>Duplodnaviria</taxon>
        <taxon>Heunggongvirae</taxon>
        <taxon>Uroviricota</taxon>
        <taxon>Caudoviricetes</taxon>
        <taxon>Peduoviridae</taxon>
        <taxon>Maltschvirus</taxon>
        <taxon>Maltschvirus maltsch</taxon>
    </lineage>
</organism>
<evidence type="ECO:0000313" key="5">
    <source>
        <dbReference type="EMBL" id="CAB4210737.1"/>
    </source>
</evidence>
<evidence type="ECO:0000313" key="2">
    <source>
        <dbReference type="EMBL" id="CAB4176466.1"/>
    </source>
</evidence>
<dbReference type="EMBL" id="LR797011">
    <property type="protein sequence ID" value="CAB4181322.1"/>
    <property type="molecule type" value="Genomic_DNA"/>
</dbReference>
<evidence type="ECO:0000256" key="1">
    <source>
        <dbReference type="SAM" id="MobiDB-lite"/>
    </source>
</evidence>
<protein>
    <recommendedName>
        <fullName evidence="7">Capsid assembly protein</fullName>
    </recommendedName>
</protein>